<comment type="subcellular location">
    <subcellularLocation>
        <location evidence="1">Membrane</location>
        <topology evidence="1">Multi-pass membrane protein</topology>
    </subcellularLocation>
</comment>
<feature type="transmembrane region" description="Helical" evidence="7">
    <location>
        <begin position="483"/>
        <end position="508"/>
    </location>
</feature>
<gene>
    <name evidence="8" type="ORF">HannXRQ_Chr04g0116721</name>
</gene>
<feature type="transmembrane region" description="Helical" evidence="7">
    <location>
        <begin position="450"/>
        <end position="471"/>
    </location>
</feature>
<evidence type="ECO:0000256" key="7">
    <source>
        <dbReference type="SAM" id="Phobius"/>
    </source>
</evidence>
<dbReference type="InParanoid" id="A0A251V2U4"/>
<keyword evidence="9" id="KW-1185">Reference proteome</keyword>
<feature type="transmembrane region" description="Helical" evidence="7">
    <location>
        <begin position="528"/>
        <end position="546"/>
    </location>
</feature>
<dbReference type="Pfam" id="PF00854">
    <property type="entry name" value="PTR2"/>
    <property type="match status" value="1"/>
</dbReference>
<keyword evidence="4 7" id="KW-1133">Transmembrane helix</keyword>
<feature type="transmembrane region" description="Helical" evidence="7">
    <location>
        <begin position="368"/>
        <end position="389"/>
    </location>
</feature>
<dbReference type="GO" id="GO:0022857">
    <property type="term" value="F:transmembrane transporter activity"/>
    <property type="evidence" value="ECO:0000318"/>
    <property type="project" value="GO_Central"/>
</dbReference>
<evidence type="ECO:0000256" key="6">
    <source>
        <dbReference type="ARBA" id="ARBA00044504"/>
    </source>
</evidence>
<evidence type="ECO:0000256" key="4">
    <source>
        <dbReference type="ARBA" id="ARBA00022989"/>
    </source>
</evidence>
<protein>
    <submittedName>
        <fullName evidence="8">Putative proton-dependent oligopeptide transporter family</fullName>
    </submittedName>
</protein>
<keyword evidence="3 7" id="KW-0812">Transmembrane</keyword>
<keyword evidence="5 7" id="KW-0472">Membrane</keyword>
<dbReference type="InterPro" id="IPR000109">
    <property type="entry name" value="POT_fam"/>
</dbReference>
<dbReference type="Proteomes" id="UP000215914">
    <property type="component" value="Chromosome 4"/>
</dbReference>
<dbReference type="GO" id="GO:0055085">
    <property type="term" value="P:transmembrane transport"/>
    <property type="evidence" value="ECO:0000318"/>
    <property type="project" value="GO_Central"/>
</dbReference>
<evidence type="ECO:0000256" key="5">
    <source>
        <dbReference type="ARBA" id="ARBA00023136"/>
    </source>
</evidence>
<name>A0A251V2U4_HELAN</name>
<proteinExistence type="inferred from homology"/>
<dbReference type="AlphaFoldDB" id="A0A251V2U4"/>
<dbReference type="PANTHER" id="PTHR11654">
    <property type="entry name" value="OLIGOPEPTIDE TRANSPORTER-RELATED"/>
    <property type="match status" value="1"/>
</dbReference>
<dbReference type="Gene3D" id="1.20.1250.20">
    <property type="entry name" value="MFS general substrate transporter like domains"/>
    <property type="match status" value="1"/>
</dbReference>
<evidence type="ECO:0000313" key="8">
    <source>
        <dbReference type="EMBL" id="OTG28931.1"/>
    </source>
</evidence>
<feature type="transmembrane region" description="Helical" evidence="7">
    <location>
        <begin position="330"/>
        <end position="348"/>
    </location>
</feature>
<dbReference type="CDD" id="cd17416">
    <property type="entry name" value="MFS_NPF1_2"/>
    <property type="match status" value="1"/>
</dbReference>
<sequence length="573" mass="64123">MEGDSNQLKSSIHTDLQTELLVPNHHDRKGGMRTMPFIIVNEAFERLANYGLMPNMIFYLMEVYNMEVVSGTSILSIWSALSNGLSIFGAFISDSYLGRFRVIAIGSFSALLGMIFLWLTSVVPQLTPSCDGPDTSCNPPSLIHLVFLYTCFILLSIGSGCIRPCSIAFGADQLKHHPSLSNERVIERYFNWYYASVSISTIIALTAMVYIQEQLGWQVGFAIAVLIMLCSALMFVLGSSLYVKVKASESLFTGLVQVLVVAFNNRRIHLLPDDCYNHSEETDQVELTDNLRFLNKACVLRDLNPNSSKLDPWSVSTIEKVESLKSLLRILPLWSTGILIFTTMSQTFPTLQAKTMNRHVTSWFEVPAASFNIFMIMTLTIWIAFYDCVLAPFLVKYTHQPRGLHPKTRMGIGLVIAIVAMIVSAIVEIIRRNKAGLNTTVDMSAMWLVPQYALFGLAEAFNSIGQMEFYYSELSKSMSSIAISLFMVSNAISGLVGSLLVNVVDALTTKGGNISWLSSDINEGHLDYYYWLLGLLNLLNFLYYLVCCRVHRSSSSSQNRLSPELREGSDFRH</sequence>
<feature type="transmembrane region" description="Helical" evidence="7">
    <location>
        <begin position="146"/>
        <end position="171"/>
    </location>
</feature>
<feature type="transmembrane region" description="Helical" evidence="7">
    <location>
        <begin position="192"/>
        <end position="211"/>
    </location>
</feature>
<evidence type="ECO:0000313" key="9">
    <source>
        <dbReference type="Proteomes" id="UP000215914"/>
    </source>
</evidence>
<dbReference type="EMBL" id="CM007893">
    <property type="protein sequence ID" value="OTG28931.1"/>
    <property type="molecule type" value="Genomic_DNA"/>
</dbReference>
<feature type="transmembrane region" description="Helical" evidence="7">
    <location>
        <begin position="68"/>
        <end position="91"/>
    </location>
</feature>
<organism evidence="8 9">
    <name type="scientific">Helianthus annuus</name>
    <name type="common">Common sunflower</name>
    <dbReference type="NCBI Taxonomy" id="4232"/>
    <lineage>
        <taxon>Eukaryota</taxon>
        <taxon>Viridiplantae</taxon>
        <taxon>Streptophyta</taxon>
        <taxon>Embryophyta</taxon>
        <taxon>Tracheophyta</taxon>
        <taxon>Spermatophyta</taxon>
        <taxon>Magnoliopsida</taxon>
        <taxon>eudicotyledons</taxon>
        <taxon>Gunneridae</taxon>
        <taxon>Pentapetalae</taxon>
        <taxon>asterids</taxon>
        <taxon>campanulids</taxon>
        <taxon>Asterales</taxon>
        <taxon>Asteraceae</taxon>
        <taxon>Asteroideae</taxon>
        <taxon>Heliantheae alliance</taxon>
        <taxon>Heliantheae</taxon>
        <taxon>Helianthus</taxon>
    </lineage>
</organism>
<dbReference type="SUPFAM" id="SSF103473">
    <property type="entry name" value="MFS general substrate transporter"/>
    <property type="match status" value="1"/>
</dbReference>
<comment type="similarity">
    <text evidence="2">Belongs to the major facilitator superfamily. Proton-dependent oligopeptide transporter (POT/PTR) (TC 2.A.17) family.</text>
</comment>
<dbReference type="OMA" id="NIFMIMT"/>
<feature type="transmembrane region" description="Helical" evidence="7">
    <location>
        <begin position="103"/>
        <end position="126"/>
    </location>
</feature>
<feature type="transmembrane region" description="Helical" evidence="7">
    <location>
        <begin position="410"/>
        <end position="430"/>
    </location>
</feature>
<dbReference type="OrthoDB" id="8904098at2759"/>
<dbReference type="InterPro" id="IPR036259">
    <property type="entry name" value="MFS_trans_sf"/>
</dbReference>
<evidence type="ECO:0000256" key="2">
    <source>
        <dbReference type="ARBA" id="ARBA00005982"/>
    </source>
</evidence>
<reference evidence="8" key="1">
    <citation type="submission" date="2017-02" db="EMBL/GenBank/DDBJ databases">
        <title>Sunflower complete genome.</title>
        <authorList>
            <person name="Langlade N."/>
            <person name="Munos S."/>
        </authorList>
    </citation>
    <scope>NUCLEOTIDE SEQUENCE [LARGE SCALE GENOMIC DNA]</scope>
    <source>
        <tissue evidence="8">Leaves</tissue>
    </source>
</reference>
<accession>A0A251V2U4</accession>
<comment type="similarity">
    <text evidence="6">Belongs to the major facilitator superfamily. Phosphate:H(+) symporter (TC 2.A.1.9) family.</text>
</comment>
<dbReference type="GO" id="GO:0005886">
    <property type="term" value="C:plasma membrane"/>
    <property type="evidence" value="ECO:0000318"/>
    <property type="project" value="GO_Central"/>
</dbReference>
<evidence type="ECO:0000256" key="3">
    <source>
        <dbReference type="ARBA" id="ARBA00022692"/>
    </source>
</evidence>
<feature type="transmembrane region" description="Helical" evidence="7">
    <location>
        <begin position="217"/>
        <end position="243"/>
    </location>
</feature>
<evidence type="ECO:0000256" key="1">
    <source>
        <dbReference type="ARBA" id="ARBA00004141"/>
    </source>
</evidence>